<feature type="transmembrane region" description="Helical" evidence="1">
    <location>
        <begin position="12"/>
        <end position="28"/>
    </location>
</feature>
<feature type="transmembrane region" description="Helical" evidence="1">
    <location>
        <begin position="73"/>
        <end position="95"/>
    </location>
</feature>
<sequence length="415" mass="47016">MLKYLQSAYTKLAFVMALVMYLSYGLPTQSLGNWYLISVSLFVFLFLPYFSKVSEIVESYTMLKTASSFIAKLARFLWQYLFNLVVIFILIQGSIIDTTRLVSVGGVWGATALISFASQGLQYIVMALANRNIGNMYFNITLALSLNMALGAIAALGYREVQLFYVVFGIIMGFIGAFYSLITDIIGALPIRGGVGIFCGTFNPVHVSHMKILKNFIEKRNLEKVYLHSTVVPKLHQVFLKEGTIRIREIKDGMRFYERTAKSDYHIDYFATGNSFYEAENRYAMLKAAVQDVGLADKVEVLFLPEIYEKKGFYGIIDYVKENNKGKRIYGLHGSDGGGRLVRSIYDEKFIIPNVIRRTDNVSATAIRNGAKGMTTPTVDKIRNILKDSYPKKNGDKFKFYNETYTYENQKLLKG</sequence>
<keyword evidence="1" id="KW-1133">Transmembrane helix</keyword>
<keyword evidence="1" id="KW-0472">Membrane</keyword>
<feature type="transmembrane region" description="Helical" evidence="1">
    <location>
        <begin position="107"/>
        <end position="129"/>
    </location>
</feature>
<feature type="transmembrane region" description="Helical" evidence="1">
    <location>
        <begin position="136"/>
        <end position="157"/>
    </location>
</feature>
<reference evidence="3" key="1">
    <citation type="submission" date="2016-08" db="EMBL/GenBank/DDBJ databases">
        <authorList>
            <person name="Seilhamer J.J."/>
        </authorList>
    </citation>
    <scope>NUCLEOTIDE SEQUENCE</scope>
    <source>
        <strain evidence="3">N20</strain>
    </source>
</reference>
<dbReference type="Pfam" id="PF01467">
    <property type="entry name" value="CTP_transf_like"/>
    <property type="match status" value="1"/>
</dbReference>
<dbReference type="RefSeq" id="WP_138261793.1">
    <property type="nucleotide sequence ID" value="NZ_JADNGE010000014.1"/>
</dbReference>
<dbReference type="InterPro" id="IPR014729">
    <property type="entry name" value="Rossmann-like_a/b/a_fold"/>
</dbReference>
<feature type="domain" description="Cytidyltransferase-like" evidence="2">
    <location>
        <begin position="197"/>
        <end position="368"/>
    </location>
</feature>
<keyword evidence="1" id="KW-0812">Transmembrane</keyword>
<dbReference type="AlphaFoldDB" id="A0A1R3TC38"/>
<protein>
    <recommendedName>
        <fullName evidence="2">Cytidyltransferase-like domain-containing protein</fullName>
    </recommendedName>
</protein>
<reference evidence="3" key="2">
    <citation type="submission" date="2017-02" db="EMBL/GenBank/DDBJ databases">
        <title>Diversity of integrative and conjugative elements of Streptococcus salivarius and their intra- and interspecies transfer.</title>
        <authorList>
            <person name="Dahmane N."/>
            <person name="Libante V."/>
            <person name="Charron-Bourgoin F."/>
            <person name="Guedon E."/>
            <person name="Guedon G."/>
            <person name="Leblond-Bourget N."/>
            <person name="Payot S."/>
        </authorList>
    </citation>
    <scope>NUCLEOTIDE SEQUENCE</scope>
    <source>
        <strain evidence="3">N20</strain>
    </source>
</reference>
<dbReference type="InterPro" id="IPR004821">
    <property type="entry name" value="Cyt_trans-like"/>
</dbReference>
<evidence type="ECO:0000259" key="2">
    <source>
        <dbReference type="Pfam" id="PF01467"/>
    </source>
</evidence>
<dbReference type="GO" id="GO:0003824">
    <property type="term" value="F:catalytic activity"/>
    <property type="evidence" value="ECO:0007669"/>
    <property type="project" value="InterPro"/>
</dbReference>
<feature type="transmembrane region" description="Helical" evidence="1">
    <location>
        <begin position="163"/>
        <end position="182"/>
    </location>
</feature>
<dbReference type="Gene3D" id="3.40.50.620">
    <property type="entry name" value="HUPs"/>
    <property type="match status" value="1"/>
</dbReference>
<dbReference type="SUPFAM" id="SSF52374">
    <property type="entry name" value="Nucleotidylyl transferase"/>
    <property type="match status" value="1"/>
</dbReference>
<name>A0A1R3TC38_STRSL</name>
<organism evidence="3">
    <name type="scientific">Streptococcus salivarius</name>
    <dbReference type="NCBI Taxonomy" id="1304"/>
    <lineage>
        <taxon>Bacteria</taxon>
        <taxon>Bacillati</taxon>
        <taxon>Bacillota</taxon>
        <taxon>Bacilli</taxon>
        <taxon>Lactobacillales</taxon>
        <taxon>Streptococcaceae</taxon>
        <taxon>Streptococcus</taxon>
    </lineage>
</organism>
<evidence type="ECO:0000313" key="3">
    <source>
        <dbReference type="EMBL" id="SCW20969.1"/>
    </source>
</evidence>
<feature type="transmembrane region" description="Helical" evidence="1">
    <location>
        <begin position="34"/>
        <end position="52"/>
    </location>
</feature>
<proteinExistence type="predicted"/>
<evidence type="ECO:0000256" key="1">
    <source>
        <dbReference type="SAM" id="Phobius"/>
    </source>
</evidence>
<accession>A0A1R3TC38</accession>
<dbReference type="EMBL" id="LT622836">
    <property type="protein sequence ID" value="SCW20969.1"/>
    <property type="molecule type" value="Genomic_DNA"/>
</dbReference>